<evidence type="ECO:0000313" key="14">
    <source>
        <dbReference type="Proteomes" id="UP000440732"/>
    </source>
</evidence>
<evidence type="ECO:0000313" key="3">
    <source>
        <dbReference type="EMBL" id="KAE9132596.1"/>
    </source>
</evidence>
<evidence type="ECO:0000313" key="17">
    <source>
        <dbReference type="Proteomes" id="UP000488956"/>
    </source>
</evidence>
<dbReference type="Proteomes" id="UP000476176">
    <property type="component" value="Unassembled WGS sequence"/>
</dbReference>
<accession>A0A6A3FN52</accession>
<dbReference type="EMBL" id="QXGE01000093">
    <property type="protein sequence ID" value="KAE9325189.1"/>
    <property type="molecule type" value="Genomic_DNA"/>
</dbReference>
<dbReference type="EMBL" id="QXGB01000113">
    <property type="protein sequence ID" value="KAE9229798.1"/>
    <property type="molecule type" value="Genomic_DNA"/>
</dbReference>
<dbReference type="Proteomes" id="UP000429523">
    <property type="component" value="Unassembled WGS sequence"/>
</dbReference>
<evidence type="ECO:0000313" key="9">
    <source>
        <dbReference type="EMBL" id="KAE9325189.1"/>
    </source>
</evidence>
<feature type="region of interest" description="Disordered" evidence="1">
    <location>
        <begin position="1"/>
        <end position="81"/>
    </location>
</feature>
<organism evidence="2 10">
    <name type="scientific">Phytophthora fragariae</name>
    <dbReference type="NCBI Taxonomy" id="53985"/>
    <lineage>
        <taxon>Eukaryota</taxon>
        <taxon>Sar</taxon>
        <taxon>Stramenopiles</taxon>
        <taxon>Oomycota</taxon>
        <taxon>Peronosporomycetes</taxon>
        <taxon>Peronosporales</taxon>
        <taxon>Peronosporaceae</taxon>
        <taxon>Phytophthora</taxon>
    </lineage>
</organism>
<dbReference type="EMBL" id="QXGC01000074">
    <property type="protein sequence ID" value="KAE9251236.1"/>
    <property type="molecule type" value="Genomic_DNA"/>
</dbReference>
<dbReference type="Proteomes" id="UP000433483">
    <property type="component" value="Unassembled WGS sequence"/>
</dbReference>
<evidence type="ECO:0000313" key="13">
    <source>
        <dbReference type="Proteomes" id="UP000440367"/>
    </source>
</evidence>
<dbReference type="EMBL" id="QXFX01000084">
    <property type="protein sequence ID" value="KAE9133201.1"/>
    <property type="molecule type" value="Genomic_DNA"/>
</dbReference>
<evidence type="ECO:0000313" key="2">
    <source>
        <dbReference type="EMBL" id="KAE8947169.1"/>
    </source>
</evidence>
<keyword evidence="11" id="KW-1185">Reference proteome</keyword>
<evidence type="ECO:0000313" key="16">
    <source>
        <dbReference type="Proteomes" id="UP000476176"/>
    </source>
</evidence>
<dbReference type="Proteomes" id="UP000440732">
    <property type="component" value="Unassembled WGS sequence"/>
</dbReference>
<proteinExistence type="predicted"/>
<gene>
    <name evidence="9" type="ORF">PF001_g3064</name>
    <name evidence="8" type="ORF">PF002_g3716</name>
    <name evidence="7" type="ORF">PF004_g2580</name>
    <name evidence="6" type="ORF">PF005_g3733</name>
    <name evidence="5" type="ORF">PF006_g2958</name>
    <name evidence="3" type="ORF">PF007_g3666</name>
    <name evidence="2" type="ORF">PF009_g3229</name>
    <name evidence="4" type="ORF">PF010_g2906</name>
</gene>
<evidence type="ECO:0000313" key="6">
    <source>
        <dbReference type="EMBL" id="KAE9229798.1"/>
    </source>
</evidence>
<dbReference type="EMBL" id="QXGD01000108">
    <property type="protein sequence ID" value="KAE9252645.1"/>
    <property type="molecule type" value="Genomic_DNA"/>
</dbReference>
<protein>
    <submittedName>
        <fullName evidence="2">Uncharacterized protein</fullName>
    </submittedName>
</protein>
<dbReference type="Proteomes" id="UP000488956">
    <property type="component" value="Unassembled WGS sequence"/>
</dbReference>
<evidence type="ECO:0000313" key="11">
    <source>
        <dbReference type="Proteomes" id="UP000433483"/>
    </source>
</evidence>
<name>A0A6A3FN52_9STRA</name>
<evidence type="ECO:0000313" key="4">
    <source>
        <dbReference type="EMBL" id="KAE9133201.1"/>
    </source>
</evidence>
<evidence type="ECO:0000313" key="12">
    <source>
        <dbReference type="Proteomes" id="UP000437068"/>
    </source>
</evidence>
<dbReference type="Proteomes" id="UP000437068">
    <property type="component" value="Unassembled WGS sequence"/>
</dbReference>
<evidence type="ECO:0000313" key="15">
    <source>
        <dbReference type="Proteomes" id="UP000441208"/>
    </source>
</evidence>
<comment type="caution">
    <text evidence="2">The sequence shown here is derived from an EMBL/GenBank/DDBJ whole genome shotgun (WGS) entry which is preliminary data.</text>
</comment>
<sequence>MIAVVSGNRSDDSTYDDDGIANNCSGIRDSRGNSGSGGNGRSSGGGTTGSGGISNGGIVDDRDPGTSSRTLVPKHDEAAEP</sequence>
<dbReference type="EMBL" id="QXGA01000089">
    <property type="protein sequence ID" value="KAE9152857.1"/>
    <property type="molecule type" value="Genomic_DNA"/>
</dbReference>
<evidence type="ECO:0000313" key="10">
    <source>
        <dbReference type="Proteomes" id="UP000429523"/>
    </source>
</evidence>
<dbReference type="AlphaFoldDB" id="A0A6A3FN52"/>
<evidence type="ECO:0000313" key="5">
    <source>
        <dbReference type="EMBL" id="KAE9152857.1"/>
    </source>
</evidence>
<dbReference type="Proteomes" id="UP000440367">
    <property type="component" value="Unassembled WGS sequence"/>
</dbReference>
<reference evidence="10 11" key="1">
    <citation type="submission" date="2018-08" db="EMBL/GenBank/DDBJ databases">
        <title>Genomic investigation of the strawberry pathogen Phytophthora fragariae indicates pathogenicity is determined by transcriptional variation in three key races.</title>
        <authorList>
            <person name="Adams T.M."/>
            <person name="Armitage A.D."/>
            <person name="Sobczyk M.K."/>
            <person name="Bates H.J."/>
            <person name="Dunwell J.M."/>
            <person name="Nellist C.F."/>
            <person name="Harrison R.J."/>
        </authorList>
    </citation>
    <scope>NUCLEOTIDE SEQUENCE [LARGE SCALE GENOMIC DNA]</scope>
    <source>
        <strain evidence="9 12">A4</strain>
        <strain evidence="8 13">BC-1</strain>
        <strain evidence="7 16">BC-23</strain>
        <strain evidence="6 11">NOV-27</strain>
        <strain evidence="5 14">NOV-5</strain>
        <strain evidence="3 15">NOV-71</strain>
        <strain evidence="2 10">NOV-9</strain>
        <strain evidence="4 17">ONT-3</strain>
    </source>
</reference>
<dbReference type="Proteomes" id="UP000441208">
    <property type="component" value="Unassembled WGS sequence"/>
</dbReference>
<evidence type="ECO:0000256" key="1">
    <source>
        <dbReference type="SAM" id="MobiDB-lite"/>
    </source>
</evidence>
<dbReference type="EMBL" id="QXGF01000089">
    <property type="protein sequence ID" value="KAE8947169.1"/>
    <property type="molecule type" value="Genomic_DNA"/>
</dbReference>
<evidence type="ECO:0000313" key="8">
    <source>
        <dbReference type="EMBL" id="KAE9252645.1"/>
    </source>
</evidence>
<dbReference type="EMBL" id="QXFZ01000111">
    <property type="protein sequence ID" value="KAE9132596.1"/>
    <property type="molecule type" value="Genomic_DNA"/>
</dbReference>
<feature type="compositionally biased region" description="Gly residues" evidence="1">
    <location>
        <begin position="34"/>
        <end position="55"/>
    </location>
</feature>
<evidence type="ECO:0000313" key="7">
    <source>
        <dbReference type="EMBL" id="KAE9251236.1"/>
    </source>
</evidence>